<dbReference type="PRINTS" id="PR00837">
    <property type="entry name" value="V5TPXLIKE"/>
</dbReference>
<dbReference type="CDD" id="cd05380">
    <property type="entry name" value="CAP_euk"/>
    <property type="match status" value="1"/>
</dbReference>
<dbReference type="GO" id="GO:0005576">
    <property type="term" value="C:extracellular region"/>
    <property type="evidence" value="ECO:0007669"/>
    <property type="project" value="InterPro"/>
</dbReference>
<dbReference type="InterPro" id="IPR001283">
    <property type="entry name" value="CRISP-related"/>
</dbReference>
<protein>
    <recommendedName>
        <fullName evidence="1">SCP domain-containing protein</fullName>
    </recommendedName>
</protein>
<evidence type="ECO:0000313" key="3">
    <source>
        <dbReference type="Proteomes" id="UP000821866"/>
    </source>
</evidence>
<sequence length="455" mass="51423">MYVLVLFCFYSLPQKETGQAHPQSNAKSPRRPVTMLFGPQVSLLFCSAMSLSFLGLSLQRCLPEYREIEGHTACLPRNYECDILSWGLTEDQRKSFIDIHNKYRSMVARGMVPPLPPASDMRKLRWDDGLAEVAEALAKQCRLQHDSGRHRLTVKFRHTGQNMAAYWKSNGDTNDSSSWVGNDIEKAVKSWFNEYRHYPPMAVTKFSENAVGPVGHFTQVVWANTEFVGCGAARFRKNDGHGGATNLYVCNYADAGNYAGKPVYQPGRRCSHCPHGAACELPAGLCVGGSLSVGLQTPHFWSETPPSAAVYPSSAQEIATWGQPYETLRFGDGPWYDPYRIYPSATSAEMAWTRRTNAQWPELGRLAQTRVQSSQANKRVTWKPSPERDVWERKWGPLGFWKTKRQSFNILRDWNDHIVNSPDDFAQWRFGVGGGHIYISRPEHVSVTVFGGYRR</sequence>
<dbReference type="AlphaFoldDB" id="A0A9J6F358"/>
<reference evidence="2" key="1">
    <citation type="journal article" date="2020" name="Cell">
        <title>Large-Scale Comparative Analyses of Tick Genomes Elucidate Their Genetic Diversity and Vector Capacities.</title>
        <authorList>
            <consortium name="Tick Genome and Microbiome Consortium (TIGMIC)"/>
            <person name="Jia N."/>
            <person name="Wang J."/>
            <person name="Shi W."/>
            <person name="Du L."/>
            <person name="Sun Y."/>
            <person name="Zhan W."/>
            <person name="Jiang J.F."/>
            <person name="Wang Q."/>
            <person name="Zhang B."/>
            <person name="Ji P."/>
            <person name="Bell-Sakyi L."/>
            <person name="Cui X.M."/>
            <person name="Yuan T.T."/>
            <person name="Jiang B.G."/>
            <person name="Yang W.F."/>
            <person name="Lam T.T."/>
            <person name="Chang Q.C."/>
            <person name="Ding S.J."/>
            <person name="Wang X.J."/>
            <person name="Zhu J.G."/>
            <person name="Ruan X.D."/>
            <person name="Zhao L."/>
            <person name="Wei J.T."/>
            <person name="Ye R.Z."/>
            <person name="Que T.C."/>
            <person name="Du C.H."/>
            <person name="Zhou Y.H."/>
            <person name="Cheng J.X."/>
            <person name="Dai P.F."/>
            <person name="Guo W.B."/>
            <person name="Han X.H."/>
            <person name="Huang E.J."/>
            <person name="Li L.F."/>
            <person name="Wei W."/>
            <person name="Gao Y.C."/>
            <person name="Liu J.Z."/>
            <person name="Shao H.Z."/>
            <person name="Wang X."/>
            <person name="Wang C.C."/>
            <person name="Yang T.C."/>
            <person name="Huo Q.B."/>
            <person name="Li W."/>
            <person name="Chen H.Y."/>
            <person name="Chen S.E."/>
            <person name="Zhou L.G."/>
            <person name="Ni X.B."/>
            <person name="Tian J.H."/>
            <person name="Sheng Y."/>
            <person name="Liu T."/>
            <person name="Pan Y.S."/>
            <person name="Xia L.Y."/>
            <person name="Li J."/>
            <person name="Zhao F."/>
            <person name="Cao W.C."/>
        </authorList>
    </citation>
    <scope>NUCLEOTIDE SEQUENCE</scope>
    <source>
        <strain evidence="2">Rmic-2018</strain>
    </source>
</reference>
<dbReference type="PRINTS" id="PR00838">
    <property type="entry name" value="V5ALLERGEN"/>
</dbReference>
<dbReference type="InterPro" id="IPR014044">
    <property type="entry name" value="CAP_dom"/>
</dbReference>
<dbReference type="EMBL" id="JABSTU010000001">
    <property type="protein sequence ID" value="KAH8040544.1"/>
    <property type="molecule type" value="Genomic_DNA"/>
</dbReference>
<dbReference type="Proteomes" id="UP000821866">
    <property type="component" value="Chromosome 1"/>
</dbReference>
<accession>A0A9J6F358</accession>
<evidence type="ECO:0000259" key="1">
    <source>
        <dbReference type="SMART" id="SM00198"/>
    </source>
</evidence>
<keyword evidence="3" id="KW-1185">Reference proteome</keyword>
<dbReference type="PANTHER" id="PTHR10334">
    <property type="entry name" value="CYSTEINE-RICH SECRETORY PROTEIN-RELATED"/>
    <property type="match status" value="1"/>
</dbReference>
<organism evidence="2 3">
    <name type="scientific">Rhipicephalus microplus</name>
    <name type="common">Cattle tick</name>
    <name type="synonym">Boophilus microplus</name>
    <dbReference type="NCBI Taxonomy" id="6941"/>
    <lineage>
        <taxon>Eukaryota</taxon>
        <taxon>Metazoa</taxon>
        <taxon>Ecdysozoa</taxon>
        <taxon>Arthropoda</taxon>
        <taxon>Chelicerata</taxon>
        <taxon>Arachnida</taxon>
        <taxon>Acari</taxon>
        <taxon>Parasitiformes</taxon>
        <taxon>Ixodida</taxon>
        <taxon>Ixodoidea</taxon>
        <taxon>Ixodidae</taxon>
        <taxon>Rhipicephalinae</taxon>
        <taxon>Rhipicephalus</taxon>
        <taxon>Boophilus</taxon>
    </lineage>
</organism>
<dbReference type="PROSITE" id="PS01009">
    <property type="entry name" value="CRISP_1"/>
    <property type="match status" value="1"/>
</dbReference>
<dbReference type="InterPro" id="IPR035940">
    <property type="entry name" value="CAP_sf"/>
</dbReference>
<dbReference type="InterPro" id="IPR002413">
    <property type="entry name" value="V5_allergen-like"/>
</dbReference>
<feature type="domain" description="SCP" evidence="1">
    <location>
        <begin position="91"/>
        <end position="260"/>
    </location>
</feature>
<reference evidence="2" key="2">
    <citation type="submission" date="2021-09" db="EMBL/GenBank/DDBJ databases">
        <authorList>
            <person name="Jia N."/>
            <person name="Wang J."/>
            <person name="Shi W."/>
            <person name="Du L."/>
            <person name="Sun Y."/>
            <person name="Zhan W."/>
            <person name="Jiang J."/>
            <person name="Wang Q."/>
            <person name="Zhang B."/>
            <person name="Ji P."/>
            <person name="Sakyi L.B."/>
            <person name="Cui X."/>
            <person name="Yuan T."/>
            <person name="Jiang B."/>
            <person name="Yang W."/>
            <person name="Lam T.T.-Y."/>
            <person name="Chang Q."/>
            <person name="Ding S."/>
            <person name="Wang X."/>
            <person name="Zhu J."/>
            <person name="Ruan X."/>
            <person name="Zhao L."/>
            <person name="Wei J."/>
            <person name="Que T."/>
            <person name="Du C."/>
            <person name="Cheng J."/>
            <person name="Dai P."/>
            <person name="Han X."/>
            <person name="Huang E."/>
            <person name="Gao Y."/>
            <person name="Liu J."/>
            <person name="Shao H."/>
            <person name="Ye R."/>
            <person name="Li L."/>
            <person name="Wei W."/>
            <person name="Wang X."/>
            <person name="Wang C."/>
            <person name="Huo Q."/>
            <person name="Li W."/>
            <person name="Guo W."/>
            <person name="Chen H."/>
            <person name="Chen S."/>
            <person name="Zhou L."/>
            <person name="Zhou L."/>
            <person name="Ni X."/>
            <person name="Tian J."/>
            <person name="Zhou Y."/>
            <person name="Sheng Y."/>
            <person name="Liu T."/>
            <person name="Pan Y."/>
            <person name="Xia L."/>
            <person name="Li J."/>
            <person name="Zhao F."/>
            <person name="Cao W."/>
        </authorList>
    </citation>
    <scope>NUCLEOTIDE SEQUENCE</scope>
    <source>
        <strain evidence="2">Rmic-2018</strain>
        <tissue evidence="2">Larvae</tissue>
    </source>
</reference>
<gene>
    <name evidence="2" type="ORF">HPB51_011240</name>
</gene>
<dbReference type="Pfam" id="PF00188">
    <property type="entry name" value="CAP"/>
    <property type="match status" value="1"/>
</dbReference>
<dbReference type="SUPFAM" id="SSF55797">
    <property type="entry name" value="PR-1-like"/>
    <property type="match status" value="1"/>
</dbReference>
<dbReference type="SMART" id="SM00198">
    <property type="entry name" value="SCP"/>
    <property type="match status" value="1"/>
</dbReference>
<dbReference type="InterPro" id="IPR018244">
    <property type="entry name" value="Allrgn_V5/Tpx1_CS"/>
</dbReference>
<proteinExistence type="predicted"/>
<dbReference type="VEuPathDB" id="VectorBase:LOC119168585"/>
<name>A0A9J6F358_RHIMP</name>
<dbReference type="Gene3D" id="3.40.33.10">
    <property type="entry name" value="CAP"/>
    <property type="match status" value="1"/>
</dbReference>
<evidence type="ECO:0000313" key="2">
    <source>
        <dbReference type="EMBL" id="KAH8040544.1"/>
    </source>
</evidence>
<comment type="caution">
    <text evidence="2">The sequence shown here is derived from an EMBL/GenBank/DDBJ whole genome shotgun (WGS) entry which is preliminary data.</text>
</comment>